<dbReference type="InterPro" id="IPR004027">
    <property type="entry name" value="SEC_C_motif"/>
</dbReference>
<dbReference type="SUPFAM" id="SSF54427">
    <property type="entry name" value="NTF2-like"/>
    <property type="match status" value="1"/>
</dbReference>
<dbReference type="InterPro" id="IPR048469">
    <property type="entry name" value="YchJ-like_M"/>
</dbReference>
<dbReference type="Proteomes" id="UP000185766">
    <property type="component" value="Unassembled WGS sequence"/>
</dbReference>
<dbReference type="PANTHER" id="PTHR33747:SF1">
    <property type="entry name" value="ADENYLATE CYCLASE-ASSOCIATED CAP C-TERMINAL DOMAIN-CONTAINING PROTEIN"/>
    <property type="match status" value="1"/>
</dbReference>
<feature type="domain" description="YchJ-like middle NTF2-like" evidence="1">
    <location>
        <begin position="31"/>
        <end position="129"/>
    </location>
</feature>
<dbReference type="PANTHER" id="PTHR33747">
    <property type="entry name" value="UPF0225 PROTEIN SCO1677"/>
    <property type="match status" value="1"/>
</dbReference>
<name>A0A1H7RXW1_9GAMM</name>
<dbReference type="AlphaFoldDB" id="A0A1H7RXW1"/>
<keyword evidence="3" id="KW-1185">Reference proteome</keyword>
<evidence type="ECO:0000313" key="2">
    <source>
        <dbReference type="EMBL" id="SEL65171.1"/>
    </source>
</evidence>
<dbReference type="Pfam" id="PF02810">
    <property type="entry name" value="SEC-C"/>
    <property type="match status" value="1"/>
</dbReference>
<dbReference type="Gene3D" id="3.10.450.50">
    <property type="match status" value="1"/>
</dbReference>
<dbReference type="Pfam" id="PF17775">
    <property type="entry name" value="YchJ_M-like"/>
    <property type="match status" value="1"/>
</dbReference>
<sequence>MVSREHCPCGQPESFANCCEAVQKQGAQHVEALMRSRYSAYVLGQIDYLIATTLPAQQSGLDRDAMQQWSQSSQWLGLDVLGSAQQDSSPARGWVRFNVRWQDAEGHQLAHEELSHFVRGGDQRWYFIDPTVRLKADRNGACPCGSGRKVKKCCGPYLG</sequence>
<dbReference type="NCBIfam" id="NF002486">
    <property type="entry name" value="PRK01752.1"/>
    <property type="match status" value="1"/>
</dbReference>
<protein>
    <submittedName>
        <fullName evidence="2">SEC-C motif-containing protein</fullName>
    </submittedName>
</protein>
<dbReference type="InterPro" id="IPR032710">
    <property type="entry name" value="NTF2-like_dom_sf"/>
</dbReference>
<reference evidence="2 3" key="1">
    <citation type="submission" date="2016-10" db="EMBL/GenBank/DDBJ databases">
        <authorList>
            <person name="de Groot N.N."/>
        </authorList>
    </citation>
    <scope>NUCLEOTIDE SEQUENCE [LARGE SCALE GENOMIC DNA]</scope>
    <source>
        <strain evidence="2 3">JCM 19513</strain>
    </source>
</reference>
<evidence type="ECO:0000313" key="3">
    <source>
        <dbReference type="Proteomes" id="UP000185766"/>
    </source>
</evidence>
<dbReference type="NCBIfam" id="NF001213">
    <property type="entry name" value="PRK00183.1"/>
    <property type="match status" value="1"/>
</dbReference>
<proteinExistence type="predicted"/>
<evidence type="ECO:0000259" key="1">
    <source>
        <dbReference type="Pfam" id="PF17775"/>
    </source>
</evidence>
<organism evidence="2 3">
    <name type="scientific">Atopomonas hussainii</name>
    <dbReference type="NCBI Taxonomy" id="1429083"/>
    <lineage>
        <taxon>Bacteria</taxon>
        <taxon>Pseudomonadati</taxon>
        <taxon>Pseudomonadota</taxon>
        <taxon>Gammaproteobacteria</taxon>
        <taxon>Pseudomonadales</taxon>
        <taxon>Pseudomonadaceae</taxon>
        <taxon>Atopomonas</taxon>
    </lineage>
</organism>
<dbReference type="STRING" id="1429083.GCA_001885685_00261"/>
<dbReference type="RefSeq" id="WP_083394347.1">
    <property type="nucleotide sequence ID" value="NZ_FOAS01000016.1"/>
</dbReference>
<gene>
    <name evidence="2" type="ORF">SAMN05216214_11660</name>
</gene>
<dbReference type="SUPFAM" id="SSF103642">
    <property type="entry name" value="Sec-C motif"/>
    <property type="match status" value="1"/>
</dbReference>
<dbReference type="EMBL" id="FOAS01000016">
    <property type="protein sequence ID" value="SEL65171.1"/>
    <property type="molecule type" value="Genomic_DNA"/>
</dbReference>
<accession>A0A1H7RXW1</accession>